<reference evidence="1 2" key="1">
    <citation type="submission" date="2013-07" db="EMBL/GenBank/DDBJ databases">
        <title>Thioclava pacifica DSM 10166 Genome Sequencing.</title>
        <authorList>
            <person name="Lai Q."/>
            <person name="Shao Z."/>
        </authorList>
    </citation>
    <scope>NUCLEOTIDE SEQUENCE [LARGE SCALE GENOMIC DNA]</scope>
    <source>
        <strain evidence="1 2">DSM 10166</strain>
    </source>
</reference>
<keyword evidence="2" id="KW-1185">Reference proteome</keyword>
<proteinExistence type="predicted"/>
<dbReference type="Proteomes" id="UP000027432">
    <property type="component" value="Unassembled WGS sequence"/>
</dbReference>
<sequence length="39" mass="4511">MERVRVFVEEMCEIGRPPSLRQIGRLAKTLRATGRDLLI</sequence>
<dbReference type="EMBL" id="AUND01000006">
    <property type="protein sequence ID" value="KEO54930.1"/>
    <property type="molecule type" value="Genomic_DNA"/>
</dbReference>
<evidence type="ECO:0000313" key="2">
    <source>
        <dbReference type="Proteomes" id="UP000027432"/>
    </source>
</evidence>
<gene>
    <name evidence="1" type="ORF">TP2_16920</name>
</gene>
<name>A0A074JG96_9RHOB</name>
<dbReference type="AlphaFoldDB" id="A0A074JG96"/>
<protein>
    <submittedName>
        <fullName evidence="1">Uncharacterized protein</fullName>
    </submittedName>
</protein>
<accession>A0A074JG96</accession>
<comment type="caution">
    <text evidence="1">The sequence shown here is derived from an EMBL/GenBank/DDBJ whole genome shotgun (WGS) entry which is preliminary data.</text>
</comment>
<evidence type="ECO:0000313" key="1">
    <source>
        <dbReference type="EMBL" id="KEO54930.1"/>
    </source>
</evidence>
<organism evidence="1 2">
    <name type="scientific">Thioclava pacifica DSM 10166</name>
    <dbReference type="NCBI Taxonomy" id="1353537"/>
    <lineage>
        <taxon>Bacteria</taxon>
        <taxon>Pseudomonadati</taxon>
        <taxon>Pseudomonadota</taxon>
        <taxon>Alphaproteobacteria</taxon>
        <taxon>Rhodobacterales</taxon>
        <taxon>Paracoccaceae</taxon>
        <taxon>Thioclava</taxon>
    </lineage>
</organism>